<reference evidence="4 5" key="1">
    <citation type="submission" date="2016-08" db="EMBL/GenBank/DDBJ databases">
        <title>A novel genetic cassette of butanologenic Thermoanaerobacterium thermosaccharolyticum that directly convert cellulose to butanol.</title>
        <authorList>
            <person name="Li T."/>
            <person name="He J."/>
        </authorList>
    </citation>
    <scope>NUCLEOTIDE SEQUENCE [LARGE SCALE GENOMIC DNA]</scope>
    <source>
        <strain evidence="4 5">TG57</strain>
    </source>
</reference>
<feature type="domain" description="SLH" evidence="3">
    <location>
        <begin position="352"/>
        <end position="415"/>
    </location>
</feature>
<dbReference type="AlphaFoldDB" id="A0A223HXJ0"/>
<feature type="signal peptide" evidence="2">
    <location>
        <begin position="1"/>
        <end position="23"/>
    </location>
</feature>
<keyword evidence="2" id="KW-0732">Signal</keyword>
<dbReference type="Pfam" id="PF00395">
    <property type="entry name" value="SLH"/>
    <property type="match status" value="3"/>
</dbReference>
<keyword evidence="1" id="KW-0677">Repeat</keyword>
<dbReference type="RefSeq" id="WP_094397106.1">
    <property type="nucleotide sequence ID" value="NZ_CP016893.1"/>
</dbReference>
<evidence type="ECO:0000313" key="5">
    <source>
        <dbReference type="Proteomes" id="UP000214975"/>
    </source>
</evidence>
<evidence type="ECO:0000313" key="4">
    <source>
        <dbReference type="EMBL" id="AST57191.1"/>
    </source>
</evidence>
<feature type="chain" id="PRO_5012601122" evidence="2">
    <location>
        <begin position="24"/>
        <end position="488"/>
    </location>
</feature>
<dbReference type="Proteomes" id="UP000214975">
    <property type="component" value="Chromosome"/>
</dbReference>
<evidence type="ECO:0000256" key="2">
    <source>
        <dbReference type="SAM" id="SignalP"/>
    </source>
</evidence>
<organism evidence="4 5">
    <name type="scientific">Thermoanaerobacterium thermosaccharolyticum</name>
    <name type="common">Clostridium thermosaccharolyticum</name>
    <dbReference type="NCBI Taxonomy" id="1517"/>
    <lineage>
        <taxon>Bacteria</taxon>
        <taxon>Bacillati</taxon>
        <taxon>Bacillota</taxon>
        <taxon>Clostridia</taxon>
        <taxon>Thermoanaerobacterales</taxon>
        <taxon>Thermoanaerobacteraceae</taxon>
        <taxon>Thermoanaerobacterium</taxon>
    </lineage>
</organism>
<sequence length="488" mass="53356">MVKKMILILALFISFLIPAFVFANDAGYEGGIANEYEYKEVVFLTGSPVVFDGKLTVSQSTRSGTTTATYRYQLTSSDGGKLTRTLTFSTVETPKDQYNQVQSKTTLSRYSETITEGGNIYKLSSYEFNGSDIKSLNPGVNYFAGNFAGRKVYTLNNSKGTITVDITDKTVGFDHAYGNVKTQQINYIITGDTVANNTNISWSGTADVDVSFAVNSDLEYVTNDPNYISFRGGYLLSQTGQDVMKYSYDLPEFDSSGNVIGRNTGSSSASLDEVPQEKRLVVPNVNDINGTWGYDDILKLMSMEIFPNTSKYFGPKLPITRSDFTVAVAKAVNLAPYTAPKTIGYTKNKINEVSPFIDVSTADSDYGYIKAANQAGLISGTAPNQFSPDKALTRAEAAVIFIRALGLSNLAPSGYFSTGFRDDSSIPSWAKRDIYVANEIGLLEGDGNGNINANDTLTREEAAAMISRMIDFMMKDLSIDYVQKVINY</sequence>
<feature type="domain" description="SLH" evidence="3">
    <location>
        <begin position="280"/>
        <end position="342"/>
    </location>
</feature>
<feature type="domain" description="SLH" evidence="3">
    <location>
        <begin position="417"/>
        <end position="480"/>
    </location>
</feature>
<evidence type="ECO:0000256" key="1">
    <source>
        <dbReference type="ARBA" id="ARBA00022737"/>
    </source>
</evidence>
<dbReference type="EMBL" id="CP016893">
    <property type="protein sequence ID" value="AST57191.1"/>
    <property type="molecule type" value="Genomic_DNA"/>
</dbReference>
<proteinExistence type="predicted"/>
<gene>
    <name evidence="4" type="ORF">Thert_01083</name>
</gene>
<name>A0A223HXJ0_THETR</name>
<evidence type="ECO:0000259" key="3">
    <source>
        <dbReference type="PROSITE" id="PS51272"/>
    </source>
</evidence>
<dbReference type="InterPro" id="IPR001119">
    <property type="entry name" value="SLH_dom"/>
</dbReference>
<dbReference type="PROSITE" id="PS51272">
    <property type="entry name" value="SLH"/>
    <property type="match status" value="3"/>
</dbReference>
<accession>A0A223HXJ0</accession>
<protein>
    <submittedName>
        <fullName evidence="4">S-layer protein</fullName>
    </submittedName>
</protein>